<gene>
    <name evidence="2" type="ORF">A4A49_10180</name>
</gene>
<dbReference type="PANTHER" id="PTHR33233">
    <property type="entry name" value="ENDONUCLEASE/EXONUCLEASE/PHOSPHATASE"/>
    <property type="match status" value="1"/>
</dbReference>
<evidence type="ECO:0000256" key="1">
    <source>
        <dbReference type="SAM" id="MobiDB-lite"/>
    </source>
</evidence>
<keyword evidence="3" id="KW-1185">Reference proteome</keyword>
<feature type="compositionally biased region" description="Basic and acidic residues" evidence="1">
    <location>
        <begin position="214"/>
        <end position="227"/>
    </location>
</feature>
<dbReference type="Gramene" id="OIS95881">
    <property type="protein sequence ID" value="OIS95881"/>
    <property type="gene ID" value="A4A49_10180"/>
</dbReference>
<comment type="caution">
    <text evidence="2">The sequence shown here is derived from an EMBL/GenBank/DDBJ whole genome shotgun (WGS) entry which is preliminary data.</text>
</comment>
<evidence type="ECO:0000313" key="3">
    <source>
        <dbReference type="Proteomes" id="UP000187609"/>
    </source>
</evidence>
<protein>
    <submittedName>
        <fullName evidence="2">Uncharacterized protein</fullName>
    </submittedName>
</protein>
<dbReference type="AlphaFoldDB" id="A0A1J6HTY7"/>
<proteinExistence type="predicted"/>
<name>A0A1J6HTY7_NICAT</name>
<feature type="compositionally biased region" description="Polar residues" evidence="1">
    <location>
        <begin position="308"/>
        <end position="332"/>
    </location>
</feature>
<reference evidence="2" key="1">
    <citation type="submission" date="2016-11" db="EMBL/GenBank/DDBJ databases">
        <title>The genome of Nicotiana attenuata.</title>
        <authorList>
            <person name="Xu S."/>
            <person name="Brockmoeller T."/>
            <person name="Gaquerel E."/>
            <person name="Navarro A."/>
            <person name="Kuhl H."/>
            <person name="Gase K."/>
            <person name="Ling Z."/>
            <person name="Zhou W."/>
            <person name="Kreitzer C."/>
            <person name="Stanke M."/>
            <person name="Tang H."/>
            <person name="Lyons E."/>
            <person name="Pandey P."/>
            <person name="Pandey S.P."/>
            <person name="Timmermann B."/>
            <person name="Baldwin I.T."/>
        </authorList>
    </citation>
    <scope>NUCLEOTIDE SEQUENCE [LARGE SCALE GENOMIC DNA]</scope>
    <source>
        <strain evidence="2">UT</strain>
    </source>
</reference>
<dbReference type="EMBL" id="MJEQ01037194">
    <property type="protein sequence ID" value="OIS95881.1"/>
    <property type="molecule type" value="Genomic_DNA"/>
</dbReference>
<organism evidence="2 3">
    <name type="scientific">Nicotiana attenuata</name>
    <name type="common">Coyote tobacco</name>
    <dbReference type="NCBI Taxonomy" id="49451"/>
    <lineage>
        <taxon>Eukaryota</taxon>
        <taxon>Viridiplantae</taxon>
        <taxon>Streptophyta</taxon>
        <taxon>Embryophyta</taxon>
        <taxon>Tracheophyta</taxon>
        <taxon>Spermatophyta</taxon>
        <taxon>Magnoliopsida</taxon>
        <taxon>eudicotyledons</taxon>
        <taxon>Gunneridae</taxon>
        <taxon>Pentapetalae</taxon>
        <taxon>asterids</taxon>
        <taxon>lamiids</taxon>
        <taxon>Solanales</taxon>
        <taxon>Solanaceae</taxon>
        <taxon>Nicotianoideae</taxon>
        <taxon>Nicotianeae</taxon>
        <taxon>Nicotiana</taxon>
    </lineage>
</organism>
<sequence>MTIPATTAITPSVSLVTPSITSPALEKTLTFVSFLPIQFQTINEDPDEDGANGQQNLAVKRAARRTGEEVPRRIQFSDLAKTTAQAPSMAKVPAPMEQEPMEQELVEKSNRSEEKPYRRNGSVQMGKALTYIPPDLQGDTIEVTIEEEDIKEQQNYWTTALIGYVLDISHPLPNDILLRTPVGVIHQSIEYHWKPKFCMDCAKVGHTTEECRQNKEKGESREFVEQNKRRRNGKRRRKVETKWVAKEVPEPKIGKDETAKVTGIHDNIAEEQREARQLDSNEFPPLSVIRSERNHDKQTLVSTGDEPSCSTSQINTTNRFDVLNQGGTANDTGQGGQNHPAPK</sequence>
<dbReference type="STRING" id="49451.A0A1J6HTY7"/>
<dbReference type="PANTHER" id="PTHR33233:SF17">
    <property type="entry name" value="DUF4283 DOMAIN-CONTAINING PROTEIN"/>
    <property type="match status" value="1"/>
</dbReference>
<evidence type="ECO:0000313" key="2">
    <source>
        <dbReference type="EMBL" id="OIS95881.1"/>
    </source>
</evidence>
<accession>A0A1J6HTY7</accession>
<feature type="region of interest" description="Disordered" evidence="1">
    <location>
        <begin position="82"/>
        <end position="101"/>
    </location>
</feature>
<feature type="region of interest" description="Disordered" evidence="1">
    <location>
        <begin position="291"/>
        <end position="343"/>
    </location>
</feature>
<dbReference type="Proteomes" id="UP000187609">
    <property type="component" value="Unassembled WGS sequence"/>
</dbReference>
<feature type="compositionally biased region" description="Basic residues" evidence="1">
    <location>
        <begin position="228"/>
        <end position="239"/>
    </location>
</feature>
<feature type="region of interest" description="Disordered" evidence="1">
    <location>
        <begin position="214"/>
        <end position="240"/>
    </location>
</feature>